<dbReference type="Gene3D" id="3.40.50.150">
    <property type="entry name" value="Vaccinia Virus protein VP39"/>
    <property type="match status" value="1"/>
</dbReference>
<evidence type="ECO:0000256" key="2">
    <source>
        <dbReference type="ARBA" id="ARBA00022603"/>
    </source>
</evidence>
<accession>A0A382ETN2</accession>
<comment type="similarity">
    <text evidence="1">Belongs to the methyltransferase superfamily. RsmH family.</text>
</comment>
<reference evidence="5" key="1">
    <citation type="submission" date="2018-05" db="EMBL/GenBank/DDBJ databases">
        <authorList>
            <person name="Lanie J.A."/>
            <person name="Ng W.-L."/>
            <person name="Kazmierczak K.M."/>
            <person name="Andrzejewski T.M."/>
            <person name="Davidsen T.M."/>
            <person name="Wayne K.J."/>
            <person name="Tettelin H."/>
            <person name="Glass J.I."/>
            <person name="Rusch D."/>
            <person name="Podicherti R."/>
            <person name="Tsui H.-C.T."/>
            <person name="Winkler M.E."/>
        </authorList>
    </citation>
    <scope>NUCLEOTIDE SEQUENCE</scope>
</reference>
<evidence type="ECO:0000256" key="3">
    <source>
        <dbReference type="ARBA" id="ARBA00022679"/>
    </source>
</evidence>
<dbReference type="InterPro" id="IPR029063">
    <property type="entry name" value="SAM-dependent_MTases_sf"/>
</dbReference>
<sequence>MIATIISEKKTHYPVLLNEIISIITPQYGGTFIDCTFGQGGYTKKILEFANTKIIALDRDKDTEKIALDFEKKFKTRFLFKNKKFSEINDLDLRKEKIKAVIFDLGYSYTQIKDPKKGLSFDASGELNMKMGLNNFSAKDVINKLNKKDLEKIFKFFGEEKDSKRIAYKIIKERKIKEIDTQKLVKIIESSKRKKNYKIHSATKVFQALRIFVNKEISELIYGLINATKILKKNGLIIVVSFHSLEDKIVKYFFKNLSETKSVSRYMPKTKEKVNLLKLVNKKPITATIKEVEENPSSRSAKLRSAIKQEEFYDFETDILDKFKYLIDIEKYSQKL</sequence>
<keyword evidence="2" id="KW-0489">Methyltransferase</keyword>
<dbReference type="NCBIfam" id="TIGR00006">
    <property type="entry name" value="16S rRNA (cytosine(1402)-N(4))-methyltransferase RsmH"/>
    <property type="match status" value="1"/>
</dbReference>
<name>A0A382ETN2_9ZZZZ</name>
<dbReference type="Gene3D" id="1.10.150.170">
    <property type="entry name" value="Putative methyltransferase TM0872, insert domain"/>
    <property type="match status" value="1"/>
</dbReference>
<dbReference type="EMBL" id="UINC01046283">
    <property type="protein sequence ID" value="SVB54090.1"/>
    <property type="molecule type" value="Genomic_DNA"/>
</dbReference>
<organism evidence="5">
    <name type="scientific">marine metagenome</name>
    <dbReference type="NCBI Taxonomy" id="408172"/>
    <lineage>
        <taxon>unclassified sequences</taxon>
        <taxon>metagenomes</taxon>
        <taxon>ecological metagenomes</taxon>
    </lineage>
</organism>
<dbReference type="SUPFAM" id="SSF53335">
    <property type="entry name" value="S-adenosyl-L-methionine-dependent methyltransferases"/>
    <property type="match status" value="1"/>
</dbReference>
<dbReference type="PANTHER" id="PTHR11265">
    <property type="entry name" value="S-ADENOSYL-METHYLTRANSFERASE MRAW"/>
    <property type="match status" value="1"/>
</dbReference>
<dbReference type="PANTHER" id="PTHR11265:SF0">
    <property type="entry name" value="12S RRNA N4-METHYLCYTIDINE METHYLTRANSFERASE"/>
    <property type="match status" value="1"/>
</dbReference>
<dbReference type="GO" id="GO:0070475">
    <property type="term" value="P:rRNA base methylation"/>
    <property type="evidence" value="ECO:0007669"/>
    <property type="project" value="TreeGrafter"/>
</dbReference>
<dbReference type="AlphaFoldDB" id="A0A382ETN2"/>
<gene>
    <name evidence="5" type="ORF">METZ01_LOCUS206944</name>
</gene>
<dbReference type="InterPro" id="IPR002903">
    <property type="entry name" value="RsmH"/>
</dbReference>
<keyword evidence="4" id="KW-0949">S-adenosyl-L-methionine</keyword>
<dbReference type="PIRSF" id="PIRSF004486">
    <property type="entry name" value="MraW"/>
    <property type="match status" value="1"/>
</dbReference>
<keyword evidence="3" id="KW-0808">Transferase</keyword>
<protein>
    <recommendedName>
        <fullName evidence="6">16S rRNA (Cytosine(1402)-N(4))-methyltransferase</fullName>
    </recommendedName>
</protein>
<dbReference type="Pfam" id="PF01795">
    <property type="entry name" value="Methyltransf_5"/>
    <property type="match status" value="1"/>
</dbReference>
<dbReference type="SUPFAM" id="SSF81799">
    <property type="entry name" value="Putative methyltransferase TM0872, insert domain"/>
    <property type="match status" value="1"/>
</dbReference>
<dbReference type="InterPro" id="IPR023397">
    <property type="entry name" value="SAM-dep_MeTrfase_MraW_recog"/>
</dbReference>
<evidence type="ECO:0000256" key="1">
    <source>
        <dbReference type="ARBA" id="ARBA00010396"/>
    </source>
</evidence>
<dbReference type="GO" id="GO:0071424">
    <property type="term" value="F:rRNA (cytosine-N4-)-methyltransferase activity"/>
    <property type="evidence" value="ECO:0007669"/>
    <property type="project" value="TreeGrafter"/>
</dbReference>
<evidence type="ECO:0000256" key="4">
    <source>
        <dbReference type="ARBA" id="ARBA00022691"/>
    </source>
</evidence>
<dbReference type="HAMAP" id="MF_01007">
    <property type="entry name" value="16SrRNA_methyltr_H"/>
    <property type="match status" value="1"/>
</dbReference>
<evidence type="ECO:0008006" key="6">
    <source>
        <dbReference type="Google" id="ProtNLM"/>
    </source>
</evidence>
<evidence type="ECO:0000313" key="5">
    <source>
        <dbReference type="EMBL" id="SVB54090.1"/>
    </source>
</evidence>
<proteinExistence type="inferred from homology"/>